<dbReference type="PANTHER" id="PTHR46795">
    <property type="entry name" value="ABC TRANSPORTER PERMEASE-RELATED-RELATED"/>
    <property type="match status" value="1"/>
</dbReference>
<proteinExistence type="inferred from homology"/>
<organism evidence="8 9">
    <name type="scientific">Clostridium thermobutyricum DSM 4928</name>
    <dbReference type="NCBI Taxonomy" id="1121339"/>
    <lineage>
        <taxon>Bacteria</taxon>
        <taxon>Bacillati</taxon>
        <taxon>Bacillota</taxon>
        <taxon>Clostridia</taxon>
        <taxon>Eubacteriales</taxon>
        <taxon>Clostridiaceae</taxon>
        <taxon>Clostridium</taxon>
    </lineage>
</organism>
<dbReference type="EMBL" id="LTAY01000048">
    <property type="protein sequence ID" value="OPX47357.1"/>
    <property type="molecule type" value="Genomic_DNA"/>
</dbReference>
<comment type="caution">
    <text evidence="8">The sequence shown here is derived from an EMBL/GenBank/DDBJ whole genome shotgun (WGS) entry which is preliminary data.</text>
</comment>
<evidence type="ECO:0000256" key="3">
    <source>
        <dbReference type="ARBA" id="ARBA00022692"/>
    </source>
</evidence>
<feature type="transmembrane region" description="Helical" evidence="6">
    <location>
        <begin position="609"/>
        <end position="631"/>
    </location>
</feature>
<evidence type="ECO:0000313" key="8">
    <source>
        <dbReference type="EMBL" id="OPX47357.1"/>
    </source>
</evidence>
<comment type="similarity">
    <text evidence="6">Belongs to the ABC-4 integral membrane protein family.</text>
</comment>
<dbReference type="GO" id="GO:0005886">
    <property type="term" value="C:plasma membrane"/>
    <property type="evidence" value="ECO:0007669"/>
    <property type="project" value="UniProtKB-SubCell"/>
</dbReference>
<accession>A0A1V4STZ0</accession>
<protein>
    <submittedName>
        <fullName evidence="8">Bacitracin export permease protein BceB</fullName>
    </submittedName>
</protein>
<dbReference type="InterPro" id="IPR052536">
    <property type="entry name" value="ABC-4_Integral_Memb_Prot"/>
</dbReference>
<evidence type="ECO:0000256" key="1">
    <source>
        <dbReference type="ARBA" id="ARBA00004651"/>
    </source>
</evidence>
<keyword evidence="4 6" id="KW-1133">Transmembrane helix</keyword>
<evidence type="ECO:0000259" key="7">
    <source>
        <dbReference type="Pfam" id="PF02687"/>
    </source>
</evidence>
<gene>
    <name evidence="8" type="primary">bceB_3</name>
    <name evidence="8" type="ORF">CLTHE_19200</name>
</gene>
<reference evidence="8 9" key="1">
    <citation type="submission" date="2016-02" db="EMBL/GenBank/DDBJ databases">
        <title>Genome sequence of Clostridium thermobutyricum DSM 4928.</title>
        <authorList>
            <person name="Poehlein A."/>
            <person name="Daniel R."/>
        </authorList>
    </citation>
    <scope>NUCLEOTIDE SEQUENCE [LARGE SCALE GENOMIC DNA]</scope>
    <source>
        <strain evidence="8 9">DSM 4928</strain>
    </source>
</reference>
<feature type="transmembrane region" description="Helical" evidence="6">
    <location>
        <begin position="59"/>
        <end position="82"/>
    </location>
</feature>
<dbReference type="InterPro" id="IPR003838">
    <property type="entry name" value="ABC3_permease_C"/>
</dbReference>
<dbReference type="InterPro" id="IPR027022">
    <property type="entry name" value="ABC_permease_BceB-typ"/>
</dbReference>
<keyword evidence="3 6" id="KW-0812">Transmembrane</keyword>
<feature type="transmembrane region" description="Helical" evidence="6">
    <location>
        <begin position="103"/>
        <end position="129"/>
    </location>
</feature>
<feature type="transmembrane region" description="Helical" evidence="6">
    <location>
        <begin position="161"/>
        <end position="182"/>
    </location>
</feature>
<dbReference type="RefSeq" id="WP_080023118.1">
    <property type="nucleotide sequence ID" value="NZ_LTAY01000048.1"/>
</dbReference>
<keyword evidence="2 6" id="KW-1003">Cell membrane</keyword>
<comment type="subcellular location">
    <subcellularLocation>
        <location evidence="1 6">Cell membrane</location>
        <topology evidence="1 6">Multi-pass membrane protein</topology>
    </subcellularLocation>
</comment>
<feature type="domain" description="ABC3 transporter permease C-terminal" evidence="7">
    <location>
        <begin position="63"/>
        <end position="181"/>
    </location>
</feature>
<keyword evidence="6" id="KW-0813">Transport</keyword>
<evidence type="ECO:0000256" key="6">
    <source>
        <dbReference type="PIRNR" id="PIRNR018968"/>
    </source>
</evidence>
<feature type="transmembrane region" description="Helical" evidence="6">
    <location>
        <begin position="203"/>
        <end position="223"/>
    </location>
</feature>
<feature type="transmembrane region" description="Helical" evidence="6">
    <location>
        <begin position="235"/>
        <end position="261"/>
    </location>
</feature>
<dbReference type="AlphaFoldDB" id="A0A1V4STZ0"/>
<feature type="domain" description="ABC3 transporter permease C-terminal" evidence="7">
    <location>
        <begin position="561"/>
        <end position="665"/>
    </location>
</feature>
<dbReference type="PIRSF" id="PIRSF018968">
    <property type="entry name" value="ABC_permease_BceB"/>
    <property type="match status" value="1"/>
</dbReference>
<keyword evidence="5 6" id="KW-0472">Membrane</keyword>
<evidence type="ECO:0000256" key="2">
    <source>
        <dbReference type="ARBA" id="ARBA00022475"/>
    </source>
</evidence>
<feature type="transmembrane region" description="Helical" evidence="6">
    <location>
        <begin position="17"/>
        <end position="39"/>
    </location>
</feature>
<dbReference type="PANTHER" id="PTHR46795:SF3">
    <property type="entry name" value="ABC TRANSPORTER PERMEASE"/>
    <property type="match status" value="1"/>
</dbReference>
<evidence type="ECO:0000313" key="9">
    <source>
        <dbReference type="Proteomes" id="UP000191448"/>
    </source>
</evidence>
<dbReference type="OrthoDB" id="9781780at2"/>
<name>A0A1V4STZ0_9CLOT</name>
<feature type="transmembrane region" description="Helical" evidence="6">
    <location>
        <begin position="553"/>
        <end position="575"/>
    </location>
</feature>
<dbReference type="Pfam" id="PF02687">
    <property type="entry name" value="FtsX"/>
    <property type="match status" value="2"/>
</dbReference>
<feature type="transmembrane region" description="Helical" evidence="6">
    <location>
        <begin position="288"/>
        <end position="311"/>
    </location>
</feature>
<dbReference type="GO" id="GO:0055085">
    <property type="term" value="P:transmembrane transport"/>
    <property type="evidence" value="ECO:0007669"/>
    <property type="project" value="UniProtKB-UniRule"/>
</dbReference>
<dbReference type="Proteomes" id="UP000191448">
    <property type="component" value="Unassembled WGS sequence"/>
</dbReference>
<feature type="transmembrane region" description="Helical" evidence="6">
    <location>
        <begin position="643"/>
        <end position="669"/>
    </location>
</feature>
<evidence type="ECO:0000256" key="4">
    <source>
        <dbReference type="ARBA" id="ARBA00022989"/>
    </source>
</evidence>
<evidence type="ECO:0000256" key="5">
    <source>
        <dbReference type="ARBA" id="ARBA00023136"/>
    </source>
</evidence>
<sequence>MNFKLALKNVRKSLKDYAIYFLTLSFAVCIFYAFNSIGAQSKILNSGNNGETVKAIGEVIGYISVFVSVVLGCLIIYANNFLIKRRKRELGLYMSLGMGKRKISTILVLEELIIGVFSLICGLIGGIVLSQLLGVLTTKLFGVSIKNFKLVFSANAMVKSIVYFGIIFVLVMLFNVIVVSRYKLIDLLTAHKKNEKIKVKSPVLAGIIFIISLIVIGVAYYFVIKAGFNPHDSRFIMSIVLGIVGTLLFFYGLTGFIVLLLQRTKNVYYKRLNIFTIRQMNSKINTNFISMSVICLMIFITVSLITVSVGFKNQNISQYTPFSATIATSDSVKGFNLEQGLKSVGFKLPEGSQMNYFSTKTIKGVTYQSEFSKYADSTLKSSYLWKSYNGSSASIDFISLTDYNNNLKLLGKDPITLNNNQVLITSNSSFMSKTLSNFFKDNGKLKINNKEYSPKEDKTIEENLVTNQGPTNFLTVVVNDNVLANAEIDYQYININYNKNNIKESEKYLTNLFGKFGDIDIKNPHGKNDKDNVLAFLSTKIGVLDQQSSITTMILYIALYIGAIFLVSSAAVLALQQLSEASDSYDRYKALRKIGASDKQINKSIFTQTLAYFGLPLVLALVHAGVGIYVSNGLIEMLGKSSILTASLWTMVCIVIIYLGYFIVTYLGYKNIVKER</sequence>